<dbReference type="SUPFAM" id="SSF50891">
    <property type="entry name" value="Cyclophilin-like"/>
    <property type="match status" value="1"/>
</dbReference>
<dbReference type="AlphaFoldDB" id="W7HYI5"/>
<dbReference type="Pfam" id="PF00160">
    <property type="entry name" value="Pro_isomerase"/>
    <property type="match status" value="1"/>
</dbReference>
<evidence type="ECO:0000256" key="3">
    <source>
        <dbReference type="ARBA" id="ARBA00023110"/>
    </source>
</evidence>
<dbReference type="EC" id="5.2.1.8" evidence="6"/>
<dbReference type="InterPro" id="IPR002130">
    <property type="entry name" value="Cyclophilin-type_PPIase_dom"/>
</dbReference>
<evidence type="ECO:0000259" key="7">
    <source>
        <dbReference type="PROSITE" id="PS50072"/>
    </source>
</evidence>
<dbReference type="Proteomes" id="UP000024837">
    <property type="component" value="Unassembled WGS sequence"/>
</dbReference>
<comment type="catalytic activity">
    <reaction evidence="1 6">
        <text>[protein]-peptidylproline (omega=180) = [protein]-peptidylproline (omega=0)</text>
        <dbReference type="Rhea" id="RHEA:16237"/>
        <dbReference type="Rhea" id="RHEA-COMP:10747"/>
        <dbReference type="Rhea" id="RHEA-COMP:10748"/>
        <dbReference type="ChEBI" id="CHEBI:83833"/>
        <dbReference type="ChEBI" id="CHEBI:83834"/>
        <dbReference type="EC" id="5.2.1.8"/>
    </reaction>
</comment>
<dbReference type="OrthoDB" id="193499at2759"/>
<evidence type="ECO:0000313" key="8">
    <source>
        <dbReference type="EMBL" id="EWC45237.1"/>
    </source>
</evidence>
<dbReference type="Gene3D" id="2.40.100.10">
    <property type="entry name" value="Cyclophilin-like"/>
    <property type="match status" value="1"/>
</dbReference>
<dbReference type="PANTHER" id="PTHR11071:SF561">
    <property type="entry name" value="PEPTIDYL-PROLYL CIS-TRANS ISOMERASE D-RELATED"/>
    <property type="match status" value="1"/>
</dbReference>
<dbReference type="GO" id="GO:0016018">
    <property type="term" value="F:cyclosporin A binding"/>
    <property type="evidence" value="ECO:0007669"/>
    <property type="project" value="TreeGrafter"/>
</dbReference>
<name>W7HYI5_9PEZI</name>
<dbReference type="HOGENOM" id="CLU_012062_4_3_1"/>
<dbReference type="FunFam" id="2.40.100.10:FF:000035">
    <property type="entry name" value="Peptidyl-prolyl cis-trans isomerase"/>
    <property type="match status" value="1"/>
</dbReference>
<dbReference type="GO" id="GO:0003755">
    <property type="term" value="F:peptidyl-prolyl cis-trans isomerase activity"/>
    <property type="evidence" value="ECO:0007669"/>
    <property type="project" value="UniProtKB-UniRule"/>
</dbReference>
<dbReference type="PROSITE" id="PS00170">
    <property type="entry name" value="CSA_PPIASE_1"/>
    <property type="match status" value="1"/>
</dbReference>
<keyword evidence="3 6" id="KW-0697">Rotamase</keyword>
<evidence type="ECO:0000256" key="6">
    <source>
        <dbReference type="RuleBase" id="RU363019"/>
    </source>
</evidence>
<dbReference type="GO" id="GO:0005737">
    <property type="term" value="C:cytoplasm"/>
    <property type="evidence" value="ECO:0007669"/>
    <property type="project" value="TreeGrafter"/>
</dbReference>
<comment type="similarity">
    <text evidence="5">Belongs to the cyclophilin-type PPIase family. PPIase H subfamily.</text>
</comment>
<proteinExistence type="inferred from homology"/>
<organism evidence="8 9">
    <name type="scientific">Drechslerella stenobrocha 248</name>
    <dbReference type="NCBI Taxonomy" id="1043628"/>
    <lineage>
        <taxon>Eukaryota</taxon>
        <taxon>Fungi</taxon>
        <taxon>Dikarya</taxon>
        <taxon>Ascomycota</taxon>
        <taxon>Pezizomycotina</taxon>
        <taxon>Orbiliomycetes</taxon>
        <taxon>Orbiliales</taxon>
        <taxon>Orbiliaceae</taxon>
        <taxon>Drechslerella</taxon>
    </lineage>
</organism>
<evidence type="ECO:0000256" key="1">
    <source>
        <dbReference type="ARBA" id="ARBA00000971"/>
    </source>
</evidence>
<accession>W7HYI5</accession>
<dbReference type="InterPro" id="IPR020892">
    <property type="entry name" value="Cyclophilin-type_PPIase_CS"/>
</dbReference>
<evidence type="ECO:0000256" key="4">
    <source>
        <dbReference type="ARBA" id="ARBA00023235"/>
    </source>
</evidence>
<dbReference type="PIRSF" id="PIRSF001467">
    <property type="entry name" value="Peptidylpro_ismrse"/>
    <property type="match status" value="1"/>
</dbReference>
<evidence type="ECO:0000256" key="2">
    <source>
        <dbReference type="ARBA" id="ARBA00002388"/>
    </source>
</evidence>
<dbReference type="InterPro" id="IPR024936">
    <property type="entry name" value="Cyclophilin-type_PPIase"/>
</dbReference>
<feature type="domain" description="PPIase cyclophilin-type" evidence="7">
    <location>
        <begin position="27"/>
        <end position="185"/>
    </location>
</feature>
<evidence type="ECO:0000313" key="9">
    <source>
        <dbReference type="Proteomes" id="UP000024837"/>
    </source>
</evidence>
<dbReference type="PRINTS" id="PR00153">
    <property type="entry name" value="CSAPPISMRASE"/>
</dbReference>
<dbReference type="InterPro" id="IPR029000">
    <property type="entry name" value="Cyclophilin-like_dom_sf"/>
</dbReference>
<dbReference type="GO" id="GO:0006457">
    <property type="term" value="P:protein folding"/>
    <property type="evidence" value="ECO:0007669"/>
    <property type="project" value="InterPro"/>
</dbReference>
<reference evidence="8 9" key="1">
    <citation type="submission" date="2013-05" db="EMBL/GenBank/DDBJ databases">
        <title>Drechslerella stenobrocha genome reveals carnivorous origination and mechanical trapping mechanism of predatory fungi.</title>
        <authorList>
            <person name="Liu X."/>
            <person name="Zhang W."/>
            <person name="Liu K."/>
        </authorList>
    </citation>
    <scope>NUCLEOTIDE SEQUENCE [LARGE SCALE GENOMIC DNA]</scope>
    <source>
        <strain evidence="8 9">248</strain>
    </source>
</reference>
<dbReference type="PANTHER" id="PTHR11071">
    <property type="entry name" value="PEPTIDYL-PROLYL CIS-TRANS ISOMERASE"/>
    <property type="match status" value="1"/>
</dbReference>
<dbReference type="PROSITE" id="PS50072">
    <property type="entry name" value="CSA_PPIASE_2"/>
    <property type="match status" value="1"/>
</dbReference>
<evidence type="ECO:0000256" key="5">
    <source>
        <dbReference type="ARBA" id="ARBA00038512"/>
    </source>
</evidence>
<protein>
    <recommendedName>
        <fullName evidence="6">Peptidyl-prolyl cis-trans isomerase</fullName>
        <shortName evidence="6">PPIase</shortName>
        <ecNumber evidence="6">5.2.1.8</ecNumber>
    </recommendedName>
</protein>
<gene>
    <name evidence="8" type="ORF">DRE_05964</name>
</gene>
<keyword evidence="9" id="KW-1185">Reference proteome</keyword>
<comment type="function">
    <text evidence="2 6">PPIases accelerate the folding of proteins. It catalyzes the cis-trans isomerization of proline imidic peptide bonds in oligopeptides.</text>
</comment>
<dbReference type="EMBL" id="KI966429">
    <property type="protein sequence ID" value="EWC45237.1"/>
    <property type="molecule type" value="Genomic_DNA"/>
</dbReference>
<sequence>MAPSETERPASNPSNPVVFFDVALGGMNGVPLGRIKMELFADITPTTAENFRQFCTGESKNAQGRPQGYKGCKFHRVVKSFMIQGGDFLNGDGTGGTSIYGVRHFKDENFTKKHDIDGMLSMANSGPDTNGSQFFITTVKTPQLDGKHVVFGQVIDGMGVVQKIENARTILDRPTSDIIITQCGEM</sequence>
<keyword evidence="4 6" id="KW-0413">Isomerase</keyword>